<organism evidence="2 3">
    <name type="scientific">Micromonospora tarensis</name>
    <dbReference type="NCBI Taxonomy" id="2806100"/>
    <lineage>
        <taxon>Bacteria</taxon>
        <taxon>Bacillati</taxon>
        <taxon>Actinomycetota</taxon>
        <taxon>Actinomycetes</taxon>
        <taxon>Micromonosporales</taxon>
        <taxon>Micromonosporaceae</taxon>
        <taxon>Micromonospora</taxon>
    </lineage>
</organism>
<evidence type="ECO:0000313" key="2">
    <source>
        <dbReference type="EMBL" id="MBM0277815.1"/>
    </source>
</evidence>
<reference evidence="2 3" key="1">
    <citation type="submission" date="2021-01" db="EMBL/GenBank/DDBJ databases">
        <title>Draft genome sequence of Micromonospora sp. strain STR1s_6.</title>
        <authorList>
            <person name="Karlyshev A."/>
            <person name="Jawad R."/>
        </authorList>
    </citation>
    <scope>NUCLEOTIDE SEQUENCE [LARGE SCALE GENOMIC DNA]</scope>
    <source>
        <strain evidence="2 3">STR1S-6</strain>
    </source>
</reference>
<keyword evidence="3" id="KW-1185">Reference proteome</keyword>
<dbReference type="RefSeq" id="WP_203150222.1">
    <property type="nucleotide sequence ID" value="NZ_JAEVHL010000123.1"/>
</dbReference>
<evidence type="ECO:0000313" key="3">
    <source>
        <dbReference type="Proteomes" id="UP000622245"/>
    </source>
</evidence>
<dbReference type="EMBL" id="JAEVHL010000123">
    <property type="protein sequence ID" value="MBM0277815.1"/>
    <property type="molecule type" value="Genomic_DNA"/>
</dbReference>
<sequence>MADLFELEDLRKLLRLSVDEFDSDAAGIARRQAGGWLSDATGLMTWPDPLPERLWSWGIELGSIAYNNPEGAESEQIDDYRVVNDVDRREAILAAARASYPSSVPGAGPQWSFPLPDWSWGPQEYTSQGG</sequence>
<accession>A0ABS1YK60</accession>
<name>A0ABS1YK60_9ACTN</name>
<dbReference type="Proteomes" id="UP000622245">
    <property type="component" value="Unassembled WGS sequence"/>
</dbReference>
<comment type="caution">
    <text evidence="2">The sequence shown here is derived from an EMBL/GenBank/DDBJ whole genome shotgun (WGS) entry which is preliminary data.</text>
</comment>
<protein>
    <submittedName>
        <fullName evidence="2">Uncharacterized protein</fullName>
    </submittedName>
</protein>
<proteinExistence type="predicted"/>
<evidence type="ECO:0000256" key="1">
    <source>
        <dbReference type="SAM" id="MobiDB-lite"/>
    </source>
</evidence>
<gene>
    <name evidence="2" type="ORF">JM949_21760</name>
</gene>
<feature type="region of interest" description="Disordered" evidence="1">
    <location>
        <begin position="100"/>
        <end position="130"/>
    </location>
</feature>